<dbReference type="GeneID" id="20714878"/>
<dbReference type="KEGG" id="tot:TOT_020000756"/>
<dbReference type="EMBL" id="AP011947">
    <property type="protein sequence ID" value="BAM40501.1"/>
    <property type="molecule type" value="Genomic_DNA"/>
</dbReference>
<name>J4C3I5_THEOR</name>
<accession>J4C3I5</accession>
<proteinExistence type="predicted"/>
<dbReference type="AlphaFoldDB" id="J4C3I5"/>
<organism evidence="1 2">
    <name type="scientific">Theileria orientalis strain Shintoku</name>
    <dbReference type="NCBI Taxonomy" id="869250"/>
    <lineage>
        <taxon>Eukaryota</taxon>
        <taxon>Sar</taxon>
        <taxon>Alveolata</taxon>
        <taxon>Apicomplexa</taxon>
        <taxon>Aconoidasida</taxon>
        <taxon>Piroplasmida</taxon>
        <taxon>Theileriidae</taxon>
        <taxon>Theileria</taxon>
    </lineage>
</organism>
<reference evidence="1 2" key="1">
    <citation type="journal article" date="2012" name="MBio">
        <title>Comparative genome analysis of three eukaryotic parasites with differing abilities to transform leukocytes reveals key mediators of Theileria-induced leukocyte transformation.</title>
        <authorList>
            <person name="Hayashida K."/>
            <person name="Hara Y."/>
            <person name="Abe T."/>
            <person name="Yamasaki C."/>
            <person name="Toyoda A."/>
            <person name="Kosuge T."/>
            <person name="Suzuki Y."/>
            <person name="Sato Y."/>
            <person name="Kawashima S."/>
            <person name="Katayama T."/>
            <person name="Wakaguri H."/>
            <person name="Inoue N."/>
            <person name="Homma K."/>
            <person name="Tada-Umezaki M."/>
            <person name="Yagi Y."/>
            <person name="Fujii Y."/>
            <person name="Habara T."/>
            <person name="Kanehisa M."/>
            <person name="Watanabe H."/>
            <person name="Ito K."/>
            <person name="Gojobori T."/>
            <person name="Sugawara H."/>
            <person name="Imanishi T."/>
            <person name="Weir W."/>
            <person name="Gardner M."/>
            <person name="Pain A."/>
            <person name="Shiels B."/>
            <person name="Hattori M."/>
            <person name="Nene V."/>
            <person name="Sugimoto C."/>
        </authorList>
    </citation>
    <scope>NUCLEOTIDE SEQUENCE [LARGE SCALE GENOMIC DNA]</scope>
    <source>
        <strain evidence="1 2">Shintoku</strain>
    </source>
</reference>
<evidence type="ECO:0000313" key="2">
    <source>
        <dbReference type="Proteomes" id="UP000003786"/>
    </source>
</evidence>
<protein>
    <submittedName>
        <fullName evidence="1">Uncharacterized protein</fullName>
    </submittedName>
</protein>
<dbReference type="Proteomes" id="UP000003786">
    <property type="component" value="Chromosome 2"/>
</dbReference>
<evidence type="ECO:0000313" key="1">
    <source>
        <dbReference type="EMBL" id="BAM40501.1"/>
    </source>
</evidence>
<dbReference type="VEuPathDB" id="PiroplasmaDB:TOT_020000756"/>
<keyword evidence="2" id="KW-1185">Reference proteome</keyword>
<sequence length="55" mass="5991">MAQIPIFVPLFSGVLKGNSCNHLLKFLPCSSNLPSTETAYPPSQTNYLDKLPALL</sequence>
<dbReference type="RefSeq" id="XP_009690802.1">
    <property type="nucleotide sequence ID" value="XM_009692507.1"/>
</dbReference>
<gene>
    <name evidence="1" type="ORF">TOT_020000756</name>
</gene>